<name>A0A5D3B8P2_9TREE</name>
<sequence>MVSFFSFFSAKKKPKGHSARPPSPTSPARDTPERPAARFLSLRQKATTNPHGTSSRRASSELSRKRSRLQSGGSSPPIQLPKLDLGLEVSALGSPGDTALDIGSMGRPPNLKQEERDLLRELRWDVGEVKLAWEWFGSALKATGLDTRGILLPRGIDADSTTHFYLFALFALYTKPHLIDSLPSVASHLAKPTSERPSEIWHERLVTSLRDTDKPLDISEGLKFILRRLLPSATGEDPLISRQVYTTFVQAEHASSYPLSAFGEFLGPNVPAEVANYLHEMFETWAAIATHADQNTLTGGRLAYLLGWWAYGMNAVKVASFDHFYKTWKEAGKRLEHLLYAWIRFQSTKQRLPTRMLQLVNDYPFGEASASSEHLPLPPPSSSSRKTLHVVLKSSLPVNKAGSGPEEIIHAALRATIHDEVSAPQWSALTKDKVNPADIVSEYSLSLFKALAPSEEPLSPASVLDLPSAQEPPIYRPFQTHSRGHSVLSDHSAFSKIRVEGEGSPDPGAWDDFEKIGFSETGEGTGDLKLDFSAAASAGPSGKSVTSPTQKRKSAEKPLNKSRKTTFRDSAELVPTFTVMSEAVIKIDDIFMSFFEDAKLDNVTVSWPPFSLVRLSSPIAQPKPIEWLLVSIEHIPKPPSEPSEPEVIERPTSPSARSTASGRGSNSKGLRDFATSLSRRKSSAGGGNGNSARRSFFGIPRSGSGLKEGDLPTLEELGKKKPEPVSIGEMGEIVSPSRSQNAKDLASPLTASRIPSANKEVDNVSTRALFVPTPAGTVQNTPLPSPMPTASGFEEGTSLLGAISHDGGDKVADDEALEVQTPAATAAPLAVKEVVPSATQPTENLAEAESSDDEELPAPRRGERSLAPSPSLPPTIREPEIEEELPAEKGADQSSVTPETQTVKDEPVDQEKKEGITGLLASGTSAIAAGGAAAIAAVAAAADLVLSDPEHPASSTPDQPQEDPVAEIGSPDASSQSGTLDVDHQREPPQQVMVANEETPLPKTDLQLEEERQNEERGAGVGSLQGAKAAGIALDIQPHQSEDHPAPVALSRTSEDKEQAAEAQPHTHLEGVDAEGHPLPPQQIMVANEEAPLPKSDGQLEEERQAERRGMSLGGIEGATAAGIALDFQSENQNLHSTDDQSPPHEVKLDSEESSLTAASTSASASTIEERDTETSHFQHIQESSEERHPIEVTVETVAMGTPGTENNFHFQPVETPAQTPALRDSEDATAGTDEPAVPSTDTIDREQVTTFEPAAPIVIANDVSKATGKDDLPPTGVDDRPTEQEAVSAQLAASEVVLAEPMGIETTMDNSGSVLDAGVTGSGLPEVTKVFADSRVSDQGEIELEQTSNIMPRSDDTQDDVQETVEDEQSSVAPVLQEDETGPSSAAEAISAEIDGAVPNEDAEEPRGVTDDAQSFHEASAISAPQTPNLHGFELTPSSPGHPSVSIAEDNSSPRATAGESPSFSLGPVITPSAGLPAASEEISAEETTPNVEEAQGTKDENGETSVETKAVSKKAPSLHQQQDAYDHSGDPDLSPPTQQVETDVAEVQEPVIGPESALAFDEPVLGDEQVDVARQDPPMARAAEDVPQPSEQLPAATGSLGSLPVESQHKDALNVSEPVMETDVAPEPSVPASEALVAVESSSVAPDMSRSAEVEDLPGEDRQDTLDATQFLAGAVTLPREEAGTGESNDGPDQKKGPDSGPYSHISLAPTSPTPSDHAIAIDTAQHDLPVDTSIASSGDVPSHPERNSESMENKKPFETPEDGDAINATPVPIASHLENVVRGLEESDTVASTPALNRVTESPVILHGTPPASPPPVDGQAPELIIPQPLAAGPDDDQPAVLIPIEDASPAEEPEEEKVVFFSVPETVDEEAEVEEERAGVSKHSSKEAPAVSELSDPGALNHHLEKKEEVQEESKERETPSVDPTVYAQGGTLATDDAKVPRDEEEVAVAPKLHPSQDSQEL</sequence>
<feature type="compositionally biased region" description="Basic and acidic residues" evidence="1">
    <location>
        <begin position="1137"/>
        <end position="1151"/>
    </location>
</feature>
<feature type="compositionally biased region" description="Acidic residues" evidence="1">
    <location>
        <begin position="1870"/>
        <end position="1879"/>
    </location>
</feature>
<dbReference type="PANTHER" id="PTHR28093">
    <property type="entry name" value="MORPHOGENESIS-RELATED PROTEIN MSB1"/>
    <property type="match status" value="1"/>
</dbReference>
<feature type="region of interest" description="Disordered" evidence="1">
    <location>
        <begin position="1867"/>
        <end position="1966"/>
    </location>
</feature>
<protein>
    <recommendedName>
        <fullName evidence="2">Meiotically up-regulated protein Msb1/Mug8 domain-containing protein</fullName>
    </recommendedName>
</protein>
<feature type="region of interest" description="Disordered" evidence="1">
    <location>
        <begin position="537"/>
        <end position="566"/>
    </location>
</feature>
<feature type="region of interest" description="Disordered" evidence="1">
    <location>
        <begin position="1804"/>
        <end position="1844"/>
    </location>
</feature>
<organism evidence="3 4">
    <name type="scientific">Cryptococcus floricola</name>
    <dbReference type="NCBI Taxonomy" id="2591691"/>
    <lineage>
        <taxon>Eukaryota</taxon>
        <taxon>Fungi</taxon>
        <taxon>Dikarya</taxon>
        <taxon>Basidiomycota</taxon>
        <taxon>Agaricomycotina</taxon>
        <taxon>Tremellomycetes</taxon>
        <taxon>Tremellales</taxon>
        <taxon>Cryptococcaceae</taxon>
        <taxon>Cryptococcus</taxon>
    </lineage>
</organism>
<keyword evidence="4" id="KW-1185">Reference proteome</keyword>
<feature type="compositionally biased region" description="Polar residues" evidence="1">
    <location>
        <begin position="1450"/>
        <end position="1465"/>
    </location>
</feature>
<feature type="compositionally biased region" description="Basic and acidic residues" evidence="1">
    <location>
        <begin position="1009"/>
        <end position="1018"/>
    </location>
</feature>
<feature type="compositionally biased region" description="Basic and acidic residues" evidence="1">
    <location>
        <begin position="1168"/>
        <end position="1177"/>
    </location>
</feature>
<feature type="region of interest" description="Disordered" evidence="1">
    <location>
        <begin position="948"/>
        <end position="1287"/>
    </location>
</feature>
<evidence type="ECO:0000256" key="1">
    <source>
        <dbReference type="SAM" id="MobiDB-lite"/>
    </source>
</evidence>
<reference evidence="3 4" key="1">
    <citation type="submission" date="2017-05" db="EMBL/GenBank/DDBJ databases">
        <title>The Genome Sequence of Tsuchiyaea wingfieldii DSM 27421.</title>
        <authorList>
            <person name="Cuomo C."/>
            <person name="Passer A."/>
            <person name="Billmyre B."/>
            <person name="Heitman J."/>
        </authorList>
    </citation>
    <scope>NUCLEOTIDE SEQUENCE [LARGE SCALE GENOMIC DNA]</scope>
    <source>
        <strain evidence="3 4">DSM 27421</strain>
    </source>
</reference>
<proteinExistence type="predicted"/>
<comment type="caution">
    <text evidence="3">The sequence shown here is derived from an EMBL/GenBank/DDBJ whole genome shotgun (WGS) entry which is preliminary data.</text>
</comment>
<feature type="compositionally biased region" description="Basic and acidic residues" evidence="1">
    <location>
        <begin position="1906"/>
        <end position="1924"/>
    </location>
</feature>
<feature type="compositionally biased region" description="Low complexity" evidence="1">
    <location>
        <begin position="1385"/>
        <end position="1395"/>
    </location>
</feature>
<feature type="compositionally biased region" description="Polar residues" evidence="1">
    <location>
        <begin position="652"/>
        <end position="668"/>
    </location>
</feature>
<feature type="domain" description="Meiotically up-regulated protein Msb1/Mug8" evidence="2">
    <location>
        <begin position="193"/>
        <end position="368"/>
    </location>
</feature>
<evidence type="ECO:0000313" key="4">
    <source>
        <dbReference type="Proteomes" id="UP000322245"/>
    </source>
</evidence>
<evidence type="ECO:0000259" key="2">
    <source>
        <dbReference type="Pfam" id="PF08101"/>
    </source>
</evidence>
<feature type="compositionally biased region" description="Basic and acidic residues" evidence="1">
    <location>
        <begin position="1101"/>
        <end position="1110"/>
    </location>
</feature>
<feature type="compositionally biased region" description="Polar residues" evidence="1">
    <location>
        <begin position="892"/>
        <end position="901"/>
    </location>
</feature>
<gene>
    <name evidence="3" type="ORF">B9479_000811</name>
</gene>
<feature type="compositionally biased region" description="Polar residues" evidence="1">
    <location>
        <begin position="44"/>
        <end position="57"/>
    </location>
</feature>
<feature type="region of interest" description="Disordered" evidence="1">
    <location>
        <begin position="1"/>
        <end position="80"/>
    </location>
</feature>
<feature type="compositionally biased region" description="Basic and acidic residues" evidence="1">
    <location>
        <begin position="1053"/>
        <end position="1076"/>
    </location>
</feature>
<feature type="compositionally biased region" description="Basic and acidic residues" evidence="1">
    <location>
        <begin position="1745"/>
        <end position="1761"/>
    </location>
</feature>
<feature type="compositionally biased region" description="Low complexity" evidence="1">
    <location>
        <begin position="1632"/>
        <end position="1648"/>
    </location>
</feature>
<dbReference type="Pfam" id="PF08101">
    <property type="entry name" value="Msb1-Mug8_dom"/>
    <property type="match status" value="1"/>
</dbReference>
<feature type="region of interest" description="Disordered" evidence="1">
    <location>
        <begin position="1623"/>
        <end position="1775"/>
    </location>
</feature>
<feature type="region of interest" description="Disordered" evidence="1">
    <location>
        <begin position="1335"/>
        <end position="1547"/>
    </location>
</feature>
<feature type="region of interest" description="Disordered" evidence="1">
    <location>
        <begin position="772"/>
        <end position="916"/>
    </location>
</feature>
<feature type="compositionally biased region" description="Acidic residues" evidence="1">
    <location>
        <begin position="1358"/>
        <end position="1370"/>
    </location>
</feature>
<dbReference type="EMBL" id="NIDF01000004">
    <property type="protein sequence ID" value="TYJ58600.1"/>
    <property type="molecule type" value="Genomic_DNA"/>
</dbReference>
<feature type="compositionally biased region" description="Basic and acidic residues" evidence="1">
    <location>
        <begin position="1268"/>
        <end position="1284"/>
    </location>
</feature>
<accession>A0A5D3B8P2</accession>
<dbReference type="InterPro" id="IPR012965">
    <property type="entry name" value="Msb1/Mug8_dom"/>
</dbReference>
<dbReference type="PANTHER" id="PTHR28093:SF1">
    <property type="entry name" value="MORPHOGENESIS-RELATED PROTEIN MSB1"/>
    <property type="match status" value="1"/>
</dbReference>
<dbReference type="Proteomes" id="UP000322245">
    <property type="component" value="Unassembled WGS sequence"/>
</dbReference>
<feature type="region of interest" description="Disordered" evidence="1">
    <location>
        <begin position="1577"/>
        <end position="1609"/>
    </location>
</feature>
<dbReference type="InterPro" id="IPR037508">
    <property type="entry name" value="Msb1/Mug8"/>
</dbReference>
<feature type="compositionally biased region" description="Low complexity" evidence="1">
    <location>
        <begin position="1154"/>
        <end position="1167"/>
    </location>
</feature>
<evidence type="ECO:0000313" key="3">
    <source>
        <dbReference type="EMBL" id="TYJ58600.1"/>
    </source>
</evidence>
<feature type="compositionally biased region" description="Basic and acidic residues" evidence="1">
    <location>
        <begin position="902"/>
        <end position="915"/>
    </location>
</feature>
<feature type="region of interest" description="Disordered" evidence="1">
    <location>
        <begin position="637"/>
        <end position="760"/>
    </location>
</feature>